<name>A0AC34FDI6_9BILA</name>
<reference evidence="2" key="1">
    <citation type="submission" date="2022-11" db="UniProtKB">
        <authorList>
            <consortium name="WormBaseParasite"/>
        </authorList>
    </citation>
    <scope>IDENTIFICATION</scope>
</reference>
<proteinExistence type="predicted"/>
<accession>A0AC34FDI6</accession>
<dbReference type="WBParaSite" id="ES5_v2.g15386.t1">
    <property type="protein sequence ID" value="ES5_v2.g15386.t1"/>
    <property type="gene ID" value="ES5_v2.g15386"/>
</dbReference>
<protein>
    <submittedName>
        <fullName evidence="2">DUF38 domain-containing protein</fullName>
    </submittedName>
</protein>
<evidence type="ECO:0000313" key="1">
    <source>
        <dbReference type="Proteomes" id="UP000887579"/>
    </source>
</evidence>
<dbReference type="Proteomes" id="UP000887579">
    <property type="component" value="Unplaced"/>
</dbReference>
<evidence type="ECO:0000313" key="2">
    <source>
        <dbReference type="WBParaSite" id="ES5_v2.g15386.t1"/>
    </source>
</evidence>
<organism evidence="1 2">
    <name type="scientific">Panagrolaimus sp. ES5</name>
    <dbReference type="NCBI Taxonomy" id="591445"/>
    <lineage>
        <taxon>Eukaryota</taxon>
        <taxon>Metazoa</taxon>
        <taxon>Ecdysozoa</taxon>
        <taxon>Nematoda</taxon>
        <taxon>Chromadorea</taxon>
        <taxon>Rhabditida</taxon>
        <taxon>Tylenchina</taxon>
        <taxon>Panagrolaimomorpha</taxon>
        <taxon>Panagrolaimoidea</taxon>
        <taxon>Panagrolaimidae</taxon>
        <taxon>Panagrolaimus</taxon>
    </lineage>
</organism>
<sequence>MADFIPFTRAPSSNFPSDVLKWMKENAKSKMALKLMKCNKYFQHSEFPYFVVRSARYYGDEDVWRLFRLDSELHIHEGLESIQKMFWITQCISVYRLSTSVSNLISKIAVCDIKYLELKNQNILFDEFKFLTSSGTVETLYFLETTIKDENGQRVFIDQFFKLLPNVKDFSIIEHGTDLFSPNFINIVAEINTTKLKRICLAEISYLDYERFSFFMKKNPHIFYELAIHETSVEEIRALEKYVQEIIDNGVTEFPPPCISFYGQDLCQQLTSVFLLEGYIKENERKI</sequence>